<evidence type="ECO:0000313" key="4">
    <source>
        <dbReference type="Proteomes" id="UP000054279"/>
    </source>
</evidence>
<dbReference type="AlphaFoldDB" id="A0A0C9THQ9"/>
<dbReference type="EMBL" id="KN837292">
    <property type="protein sequence ID" value="KIJ29028.1"/>
    <property type="molecule type" value="Genomic_DNA"/>
</dbReference>
<reference evidence="3 4" key="1">
    <citation type="submission" date="2014-06" db="EMBL/GenBank/DDBJ databases">
        <title>Evolutionary Origins and Diversification of the Mycorrhizal Mutualists.</title>
        <authorList>
            <consortium name="DOE Joint Genome Institute"/>
            <consortium name="Mycorrhizal Genomics Consortium"/>
            <person name="Kohler A."/>
            <person name="Kuo A."/>
            <person name="Nagy L.G."/>
            <person name="Floudas D."/>
            <person name="Copeland A."/>
            <person name="Barry K.W."/>
            <person name="Cichocki N."/>
            <person name="Veneault-Fourrey C."/>
            <person name="LaButti K."/>
            <person name="Lindquist E.A."/>
            <person name="Lipzen A."/>
            <person name="Lundell T."/>
            <person name="Morin E."/>
            <person name="Murat C."/>
            <person name="Riley R."/>
            <person name="Ohm R."/>
            <person name="Sun H."/>
            <person name="Tunlid A."/>
            <person name="Henrissat B."/>
            <person name="Grigoriev I.V."/>
            <person name="Hibbett D.S."/>
            <person name="Martin F."/>
        </authorList>
    </citation>
    <scope>NUCLEOTIDE SEQUENCE [LARGE SCALE GENOMIC DNA]</scope>
    <source>
        <strain evidence="3 4">SS14</strain>
    </source>
</reference>
<protein>
    <submittedName>
        <fullName evidence="3">Uncharacterized protein</fullName>
    </submittedName>
</protein>
<dbReference type="Proteomes" id="UP000054279">
    <property type="component" value="Unassembled WGS sequence"/>
</dbReference>
<evidence type="ECO:0000256" key="1">
    <source>
        <dbReference type="SAM" id="Coils"/>
    </source>
</evidence>
<evidence type="ECO:0000256" key="2">
    <source>
        <dbReference type="SAM" id="MobiDB-lite"/>
    </source>
</evidence>
<sequence>MAAKRSYEIRLSEKDISHAVAKAWPELVRYQDNYYHLLEDYNALKEKTQSAGTKAEDRRAKMNELYEKLDARRVTVKNLGDQVQSLEAQLQELKSNSNELPRTEELVLENKHLQQELDYYVGRARYALYGKDADWATHNGYRLGDIPMSDGEDNDEDLGGLLTLPEEIPQDVPVRPPAKLAHPVGKSRWNESKVIHEAGIPAIGGSHLPPAPERIIADPPTAITGVLPRPLGKTWAECWDQPALLYIKGRALQPHLQSPDHTVVTWSSPNLVVRHNDPDWMNNVVQAFNTNPSRILRNLHLEDLHVNIDDADVWYWLNLIKPKFRGAEAEVLLHSIFSTVGKWDQMINGQWKRNDNLFLCSPTPARYPLNCNQKFDRHAFAYWLSVGEPMDQDETDPEPNPIQHPDGSSSLADRLDYGEGGSFSHPPADAHELWARVSYFDSFVPQGTAHESTAEITEALTCDMYTDNHE</sequence>
<gene>
    <name evidence="3" type="ORF">M422DRAFT_269644</name>
</gene>
<keyword evidence="4" id="KW-1185">Reference proteome</keyword>
<accession>A0A0C9THQ9</accession>
<evidence type="ECO:0000313" key="3">
    <source>
        <dbReference type="EMBL" id="KIJ29028.1"/>
    </source>
</evidence>
<feature type="region of interest" description="Disordered" evidence="2">
    <location>
        <begin position="389"/>
        <end position="422"/>
    </location>
</feature>
<organism evidence="3 4">
    <name type="scientific">Sphaerobolus stellatus (strain SS14)</name>
    <dbReference type="NCBI Taxonomy" id="990650"/>
    <lineage>
        <taxon>Eukaryota</taxon>
        <taxon>Fungi</taxon>
        <taxon>Dikarya</taxon>
        <taxon>Basidiomycota</taxon>
        <taxon>Agaricomycotina</taxon>
        <taxon>Agaricomycetes</taxon>
        <taxon>Phallomycetidae</taxon>
        <taxon>Geastrales</taxon>
        <taxon>Sphaerobolaceae</taxon>
        <taxon>Sphaerobolus</taxon>
    </lineage>
</organism>
<name>A0A0C9THQ9_SPHS4</name>
<dbReference type="HOGENOM" id="CLU_037456_0_0_1"/>
<proteinExistence type="predicted"/>
<feature type="coiled-coil region" evidence="1">
    <location>
        <begin position="76"/>
        <end position="103"/>
    </location>
</feature>
<keyword evidence="1" id="KW-0175">Coiled coil</keyword>